<reference evidence="5 6" key="2">
    <citation type="journal article" date="2018" name="Elife">
        <title>Firefly genomes illuminate parallel origins of bioluminescence in beetles.</title>
        <authorList>
            <person name="Fallon T.R."/>
            <person name="Lower S.E."/>
            <person name="Chang C.H."/>
            <person name="Bessho-Uehara M."/>
            <person name="Martin G.J."/>
            <person name="Bewick A.J."/>
            <person name="Behringer M."/>
            <person name="Debat H.J."/>
            <person name="Wong I."/>
            <person name="Day J.C."/>
            <person name="Suvorov A."/>
            <person name="Silva C.J."/>
            <person name="Stanger-Hall K.F."/>
            <person name="Hall D.W."/>
            <person name="Schmitz R.J."/>
            <person name="Nelson D.R."/>
            <person name="Lewis S.M."/>
            <person name="Shigenobu S."/>
            <person name="Bybee S.M."/>
            <person name="Larracuente A.M."/>
            <person name="Oba Y."/>
            <person name="Weng J.K."/>
        </authorList>
    </citation>
    <scope>NUCLEOTIDE SEQUENCE [LARGE SCALE GENOMIC DNA]</scope>
    <source>
        <strain evidence="5">1611_PpyrPB1</strain>
        <tissue evidence="5">Whole body</tissue>
    </source>
</reference>
<evidence type="ECO:0000313" key="4">
    <source>
        <dbReference type="EMBL" id="JAV96636.1"/>
    </source>
</evidence>
<feature type="domain" description="Sulfotransferase" evidence="3">
    <location>
        <begin position="44"/>
        <end position="304"/>
    </location>
</feature>
<evidence type="ECO:0000313" key="6">
    <source>
        <dbReference type="Proteomes" id="UP000327044"/>
    </source>
</evidence>
<dbReference type="AlphaFoldDB" id="A0A1Y1NKM8"/>
<dbReference type="Gene3D" id="3.40.50.300">
    <property type="entry name" value="P-loop containing nucleotide triphosphate hydrolases"/>
    <property type="match status" value="1"/>
</dbReference>
<dbReference type="InterPro" id="IPR000863">
    <property type="entry name" value="Sulfotransferase_dom"/>
</dbReference>
<evidence type="ECO:0000259" key="3">
    <source>
        <dbReference type="Pfam" id="PF00685"/>
    </source>
</evidence>
<evidence type="ECO:0000256" key="1">
    <source>
        <dbReference type="ARBA" id="ARBA00005771"/>
    </source>
</evidence>
<keyword evidence="6" id="KW-1185">Reference proteome</keyword>
<dbReference type="InterPro" id="IPR027417">
    <property type="entry name" value="P-loop_NTPase"/>
</dbReference>
<dbReference type="Pfam" id="PF00685">
    <property type="entry name" value="Sulfotransfer_1"/>
    <property type="match status" value="1"/>
</dbReference>
<dbReference type="GO" id="GO:0008146">
    <property type="term" value="F:sulfotransferase activity"/>
    <property type="evidence" value="ECO:0007669"/>
    <property type="project" value="InterPro"/>
</dbReference>
<sequence>MLPIRNAKGKFGEGCVLSFGEDGTRMREGYRDYATAIENFEIRDDDIIVATFPKSGTTWTQEMVWLVKNCNNLEGSSADIHQRFPMLEGCTLQFPCKTEHWLRDSIEYLNQIKNQRFIKTHLPCSLLPNDIKYHRKTPKIIYVVRNPKDVCISYYHHFRNIVGFKGGVEDFFELFINDTILYAPYWKHVIGYYNIKHLSNVLIIKYEDMKRDLKAVIIKVQRFLESEPLTDKQLRLISQRLDFEFMKDNEFVNHQSFIDARKREIPQLTGRFMRAGCNGTYKQEMSTDQILKFDKWIEKNISNTELNDQYWFGNFNEPQHLDT</sequence>
<reference evidence="4" key="1">
    <citation type="journal article" date="2016" name="Sci. Rep.">
        <title>Molecular characterization of firefly nuptial gifts: a multi-omics approach sheds light on postcopulatory sexual selection.</title>
        <authorList>
            <person name="Al-Wathiqui N."/>
            <person name="Fallon T.R."/>
            <person name="South A."/>
            <person name="Weng J.K."/>
            <person name="Lewis S.M."/>
        </authorList>
    </citation>
    <scope>NUCLEOTIDE SEQUENCE</scope>
</reference>
<organism evidence="4">
    <name type="scientific">Photinus pyralis</name>
    <name type="common">Common eastern firefly</name>
    <name type="synonym">Lampyris pyralis</name>
    <dbReference type="NCBI Taxonomy" id="7054"/>
    <lineage>
        <taxon>Eukaryota</taxon>
        <taxon>Metazoa</taxon>
        <taxon>Ecdysozoa</taxon>
        <taxon>Arthropoda</taxon>
        <taxon>Hexapoda</taxon>
        <taxon>Insecta</taxon>
        <taxon>Pterygota</taxon>
        <taxon>Neoptera</taxon>
        <taxon>Endopterygota</taxon>
        <taxon>Coleoptera</taxon>
        <taxon>Polyphaga</taxon>
        <taxon>Elateriformia</taxon>
        <taxon>Elateroidea</taxon>
        <taxon>Lampyridae</taxon>
        <taxon>Lampyrinae</taxon>
        <taxon>Photinus</taxon>
    </lineage>
</organism>
<dbReference type="EMBL" id="GEZM01003671">
    <property type="protein sequence ID" value="JAV96636.1"/>
    <property type="molecule type" value="Transcribed_RNA"/>
</dbReference>
<keyword evidence="2" id="KW-0808">Transferase</keyword>
<dbReference type="SUPFAM" id="SSF52540">
    <property type="entry name" value="P-loop containing nucleoside triphosphate hydrolases"/>
    <property type="match status" value="1"/>
</dbReference>
<dbReference type="EMBL" id="GEZM01003663">
    <property type="protein sequence ID" value="JAV96645.1"/>
    <property type="molecule type" value="Transcribed_RNA"/>
</dbReference>
<evidence type="ECO:0000313" key="5">
    <source>
        <dbReference type="EMBL" id="KAB0794582.1"/>
    </source>
</evidence>
<dbReference type="EMBL" id="VVIM01000008">
    <property type="protein sequence ID" value="KAB0794582.1"/>
    <property type="molecule type" value="Genomic_DNA"/>
</dbReference>
<dbReference type="OrthoDB" id="205623at2759"/>
<gene>
    <name evidence="5" type="ORF">PPYR_11421</name>
</gene>
<protein>
    <recommendedName>
        <fullName evidence="3">Sulfotransferase domain-containing protein</fullName>
    </recommendedName>
</protein>
<evidence type="ECO:0000256" key="2">
    <source>
        <dbReference type="ARBA" id="ARBA00022679"/>
    </source>
</evidence>
<proteinExistence type="inferred from homology"/>
<name>A0A1Y1NKM8_PHOPY</name>
<accession>A0A1Y1NKM8</accession>
<dbReference type="Proteomes" id="UP000327044">
    <property type="component" value="Unassembled WGS sequence"/>
</dbReference>
<dbReference type="InParanoid" id="A0A1Y1NKM8"/>
<dbReference type="PANTHER" id="PTHR11783">
    <property type="entry name" value="SULFOTRANSFERASE SULT"/>
    <property type="match status" value="1"/>
</dbReference>
<reference evidence="5" key="3">
    <citation type="submission" date="2019-08" db="EMBL/GenBank/DDBJ databases">
        <authorList>
            <consortium name="Photinus pyralis genome working group"/>
            <person name="Fallon T.R."/>
            <person name="Sander Lower S.E."/>
            <person name="Weng J.-K."/>
        </authorList>
    </citation>
    <scope>NUCLEOTIDE SEQUENCE</scope>
    <source>
        <strain evidence="5">1611_PpyrPB1</strain>
        <tissue evidence="5">Whole body</tissue>
    </source>
</reference>
<comment type="similarity">
    <text evidence="1">Belongs to the sulfotransferase 1 family.</text>
</comment>